<reference evidence="11" key="1">
    <citation type="journal article" name="PLoS ONE">
        <title>Identification of chemosensory genes from the antennal transcriptome of Semiothisa cinerearia.</title>
        <authorList>
            <person name="Liu P."/>
            <person name="Zhang X."/>
            <person name="Meng R."/>
            <person name="Liu C."/>
            <person name="Li M."/>
            <person name="Zhang T."/>
        </authorList>
    </citation>
    <scope>NUCLEOTIDE SEQUENCE</scope>
</reference>
<evidence type="ECO:0000256" key="7">
    <source>
        <dbReference type="ARBA" id="ARBA00023136"/>
    </source>
</evidence>
<feature type="transmembrane region" description="Helical" evidence="10">
    <location>
        <begin position="278"/>
        <end position="298"/>
    </location>
</feature>
<dbReference type="Pfam" id="PF02949">
    <property type="entry name" value="7tm_6"/>
    <property type="match status" value="1"/>
</dbReference>
<dbReference type="InterPro" id="IPR004117">
    <property type="entry name" value="7tm6_olfct_rcpt"/>
</dbReference>
<evidence type="ECO:0000256" key="5">
    <source>
        <dbReference type="ARBA" id="ARBA00022725"/>
    </source>
</evidence>
<keyword evidence="4 10" id="KW-0812">Transmembrane</keyword>
<name>A0A889XLA4_9NEOP</name>
<keyword evidence="5 10" id="KW-0552">Olfaction</keyword>
<protein>
    <recommendedName>
        <fullName evidence="10">Odorant receptor</fullName>
    </recommendedName>
</protein>
<organism evidence="11">
    <name type="scientific">Semiothisa cinerearia</name>
    <dbReference type="NCBI Taxonomy" id="2249628"/>
    <lineage>
        <taxon>Eukaryota</taxon>
        <taxon>Metazoa</taxon>
        <taxon>Ecdysozoa</taxon>
        <taxon>Arthropoda</taxon>
        <taxon>Hexapoda</taxon>
        <taxon>Insecta</taxon>
        <taxon>Pterygota</taxon>
        <taxon>Neoptera</taxon>
        <taxon>Endopterygota</taxon>
        <taxon>Lepidoptera</taxon>
        <taxon>Glossata</taxon>
        <taxon>Ditrysia</taxon>
        <taxon>Geometroidea</taxon>
        <taxon>Geometridae</taxon>
        <taxon>Ennominae</taxon>
        <taxon>Semiothisa</taxon>
    </lineage>
</organism>
<keyword evidence="6 10" id="KW-1133">Transmembrane helix</keyword>
<keyword evidence="8 10" id="KW-0675">Receptor</keyword>
<keyword evidence="2" id="KW-1003">Cell membrane</keyword>
<accession>A0A889XLA4</accession>
<feature type="transmembrane region" description="Helical" evidence="10">
    <location>
        <begin position="310"/>
        <end position="330"/>
    </location>
</feature>
<comment type="caution">
    <text evidence="10">Lacks conserved residue(s) required for the propagation of feature annotation.</text>
</comment>
<evidence type="ECO:0000256" key="2">
    <source>
        <dbReference type="ARBA" id="ARBA00022475"/>
    </source>
</evidence>
<evidence type="ECO:0000256" key="1">
    <source>
        <dbReference type="ARBA" id="ARBA00004651"/>
    </source>
</evidence>
<dbReference type="AlphaFoldDB" id="A0A889XLA4"/>
<comment type="subcellular location">
    <subcellularLocation>
        <location evidence="1 10">Cell membrane</location>
        <topology evidence="1 10">Multi-pass membrane protein</topology>
    </subcellularLocation>
</comment>
<keyword evidence="7 10" id="KW-0472">Membrane</keyword>
<dbReference type="PANTHER" id="PTHR21137:SF35">
    <property type="entry name" value="ODORANT RECEPTOR 19A-RELATED"/>
    <property type="match status" value="1"/>
</dbReference>
<evidence type="ECO:0000313" key="11">
    <source>
        <dbReference type="EMBL" id="QRF70978.1"/>
    </source>
</evidence>
<dbReference type="EMBL" id="MT380388">
    <property type="protein sequence ID" value="QRF70978.1"/>
    <property type="molecule type" value="mRNA"/>
</dbReference>
<evidence type="ECO:0000256" key="10">
    <source>
        <dbReference type="RuleBase" id="RU351113"/>
    </source>
</evidence>
<feature type="transmembrane region" description="Helical" evidence="10">
    <location>
        <begin position="135"/>
        <end position="153"/>
    </location>
</feature>
<evidence type="ECO:0000256" key="3">
    <source>
        <dbReference type="ARBA" id="ARBA00022606"/>
    </source>
</evidence>
<dbReference type="GO" id="GO:0007165">
    <property type="term" value="P:signal transduction"/>
    <property type="evidence" value="ECO:0007669"/>
    <property type="project" value="UniProtKB-KW"/>
</dbReference>
<keyword evidence="3 10" id="KW-0716">Sensory transduction</keyword>
<evidence type="ECO:0000256" key="8">
    <source>
        <dbReference type="ARBA" id="ARBA00023170"/>
    </source>
</evidence>
<dbReference type="PANTHER" id="PTHR21137">
    <property type="entry name" value="ODORANT RECEPTOR"/>
    <property type="match status" value="1"/>
</dbReference>
<sequence length="404" mass="46312">MKINLCSTFSTLRPHFDALARVGYFKIVLRDRTGTQRALQYALRVFMWSLVLSYNLQHLIKVIQVRHSTDQLVDTLFILLTTLNTLGKQVAFNVRCGHVDNIIRITNGPLFSATKLYHVDLIKSEALLMSRLLKLYHGAVFFCGILWSVYPVVNRALDQPDNFTGFIPFDTTPTVAFALAHAYMSVAITLQAYGNVTMDCTIVGFYSQAKTQIQMLRHNLEQLVDGVKINGRLIVEDNKQTVYRDNGDETTLLQRRFVRCVEHYKQIIGYVKEVESTFGEAMVVQFLVMAWVICMTVYKMVGLSITSAEFVPMTVYLSCMLAQLFIYCYFGTQLKYESELVTQSIYSSDWLVLSPQFRRQLLVMMQVSSRPLLPRIAYVVPMSLETYIAVLKSSYTLFTFLDHN</sequence>
<dbReference type="GO" id="GO:0005549">
    <property type="term" value="F:odorant binding"/>
    <property type="evidence" value="ECO:0007669"/>
    <property type="project" value="InterPro"/>
</dbReference>
<evidence type="ECO:0000256" key="9">
    <source>
        <dbReference type="ARBA" id="ARBA00023224"/>
    </source>
</evidence>
<dbReference type="GO" id="GO:0004984">
    <property type="term" value="F:olfactory receptor activity"/>
    <property type="evidence" value="ECO:0007669"/>
    <property type="project" value="InterPro"/>
</dbReference>
<proteinExistence type="evidence at transcript level"/>
<evidence type="ECO:0000256" key="4">
    <source>
        <dbReference type="ARBA" id="ARBA00022692"/>
    </source>
</evidence>
<keyword evidence="9 10" id="KW-0807">Transducer</keyword>
<comment type="similarity">
    <text evidence="10">Belongs to the insect chemoreceptor superfamily. Heteromeric odorant receptor channel (TC 1.A.69) family.</text>
</comment>
<gene>
    <name evidence="11" type="primary">OR15</name>
</gene>
<feature type="transmembrane region" description="Helical" evidence="10">
    <location>
        <begin position="173"/>
        <end position="193"/>
    </location>
</feature>
<evidence type="ECO:0000256" key="6">
    <source>
        <dbReference type="ARBA" id="ARBA00022989"/>
    </source>
</evidence>
<dbReference type="GO" id="GO:0005886">
    <property type="term" value="C:plasma membrane"/>
    <property type="evidence" value="ECO:0007669"/>
    <property type="project" value="UniProtKB-SubCell"/>
</dbReference>